<evidence type="ECO:0000313" key="2">
    <source>
        <dbReference type="EMBL" id="EOD54000.1"/>
    </source>
</evidence>
<evidence type="ECO:0000313" key="3">
    <source>
        <dbReference type="Proteomes" id="UP000013526"/>
    </source>
</evidence>
<reference evidence="2 3" key="1">
    <citation type="journal article" date="2013" name="Genome Announc.">
        <title>Draft Genome Sequence of Aeromonas molluscorum Strain 848TT, Isolated from Bivalve Molluscs.</title>
        <authorList>
            <person name="Spataro N."/>
            <person name="Farfan M."/>
            <person name="Albarral V."/>
            <person name="Sanglas A."/>
            <person name="Loren J.G."/>
            <person name="Fuste M.C."/>
            <person name="Bosch E."/>
        </authorList>
    </citation>
    <scope>NUCLEOTIDE SEQUENCE [LARGE SCALE GENOMIC DNA]</scope>
    <source>
        <strain evidence="2 3">848</strain>
    </source>
</reference>
<dbReference type="PATRIC" id="fig|1268236.3.peg.3255"/>
<evidence type="ECO:0000256" key="1">
    <source>
        <dbReference type="SAM" id="SignalP"/>
    </source>
</evidence>
<keyword evidence="1" id="KW-0732">Signal</keyword>
<name>R1GQP2_9GAMM</name>
<dbReference type="Proteomes" id="UP000013526">
    <property type="component" value="Unassembled WGS sequence"/>
</dbReference>
<dbReference type="AlphaFoldDB" id="R1GQP2"/>
<sequence length="77" mass="8334">MKSLITTLMLSTLSLSVMADDAARPELDLASLQQEIHEQQQQASRSVVADAMVNLRQLPLDTLVTEISPAVSTAPRS</sequence>
<feature type="signal peptide" evidence="1">
    <location>
        <begin position="1"/>
        <end position="19"/>
    </location>
</feature>
<dbReference type="OrthoDB" id="5593817at2"/>
<dbReference type="RefSeq" id="WP_005906984.1">
    <property type="nucleotide sequence ID" value="NZ_AQGQ01000144.1"/>
</dbReference>
<organism evidence="2 3">
    <name type="scientific">Aeromonas molluscorum 848</name>
    <dbReference type="NCBI Taxonomy" id="1268236"/>
    <lineage>
        <taxon>Bacteria</taxon>
        <taxon>Pseudomonadati</taxon>
        <taxon>Pseudomonadota</taxon>
        <taxon>Gammaproteobacteria</taxon>
        <taxon>Aeromonadales</taxon>
        <taxon>Aeromonadaceae</taxon>
        <taxon>Aeromonas</taxon>
    </lineage>
</organism>
<comment type="caution">
    <text evidence="2">The sequence shown here is derived from an EMBL/GenBank/DDBJ whole genome shotgun (WGS) entry which is preliminary data.</text>
</comment>
<protein>
    <submittedName>
        <fullName evidence="2">Uncharacterized protein</fullName>
    </submittedName>
</protein>
<accession>R1GQP2</accession>
<feature type="chain" id="PRO_5004351661" evidence="1">
    <location>
        <begin position="20"/>
        <end position="77"/>
    </location>
</feature>
<dbReference type="EMBL" id="AQGQ01000144">
    <property type="protein sequence ID" value="EOD54000.1"/>
    <property type="molecule type" value="Genomic_DNA"/>
</dbReference>
<keyword evidence="3" id="KW-1185">Reference proteome</keyword>
<gene>
    <name evidence="2" type="ORF">G113_16627</name>
</gene>
<proteinExistence type="predicted"/>